<dbReference type="EMBL" id="WINI01000007">
    <property type="protein sequence ID" value="MQR01849.1"/>
    <property type="molecule type" value="Genomic_DNA"/>
</dbReference>
<keyword evidence="2 7" id="KW-0677">Repeat</keyword>
<feature type="domain" description="PpiC" evidence="8">
    <location>
        <begin position="345"/>
        <end position="443"/>
    </location>
</feature>
<comment type="catalytic activity">
    <reaction evidence="7">
        <text>[protein]-peptidylproline (omega=180) = [protein]-peptidylproline (omega=0)</text>
        <dbReference type="Rhea" id="RHEA:16237"/>
        <dbReference type="Rhea" id="RHEA-COMP:10747"/>
        <dbReference type="Rhea" id="RHEA-COMP:10748"/>
        <dbReference type="ChEBI" id="CHEBI:83833"/>
        <dbReference type="ChEBI" id="CHEBI:83834"/>
        <dbReference type="EC" id="5.2.1.8"/>
    </reaction>
</comment>
<keyword evidence="3 7" id="KW-0574">Periplasm</keyword>
<dbReference type="InterPro" id="IPR015391">
    <property type="entry name" value="SurA_N"/>
</dbReference>
<comment type="function">
    <text evidence="7">Chaperone involved in the correct folding and assembly of outer membrane proteins. Recognizes specific patterns of aromatic residues and the orientation of their side chains, which are found more frequently in integral outer membrane proteins. May act in both early periplasmic and late outer membrane-associated steps of protein maturation.</text>
</comment>
<dbReference type="GO" id="GO:0051082">
    <property type="term" value="F:unfolded protein binding"/>
    <property type="evidence" value="ECO:0007669"/>
    <property type="project" value="UniProtKB-UniRule"/>
</dbReference>
<feature type="signal peptide" evidence="7">
    <location>
        <begin position="1"/>
        <end position="33"/>
    </location>
</feature>
<dbReference type="EC" id="5.2.1.8" evidence="7"/>
<reference evidence="9 10" key="1">
    <citation type="submission" date="2019-10" db="EMBL/GenBank/DDBJ databases">
        <title>Glaciimonas soli sp. nov., a psychrophilic bacterium isolated from the forest soil of a high elevation mountain in Taiwan.</title>
        <authorList>
            <person name="Wang L.-T."/>
            <person name="Shieh W.Y."/>
        </authorList>
    </citation>
    <scope>NUCLEOTIDE SEQUENCE [LARGE SCALE GENOMIC DNA]</scope>
    <source>
        <strain evidence="9 10">GS1</strain>
    </source>
</reference>
<sequence precursor="true">MPSNKPYQPRKPQFASAAIAIAMLCSVTANSWAQSSANTAGNSQSAKPATPVAPAAPAALTTTPAVAPSTTLKSANIQTVDAIAAVVNSDVITRQELAARTRDIVQRMKTQGIEVPPEAELRKQMLERLILEKAQIQSAKDQGISVDDRMLDTAIARIAENNKLSMDAFRAQLAHDNINYPDFREEIRREILLQRLREREVDNKIQISESEVDNYMQAEAKNKQDQGPTQELNLAQILIRVPENPSPVQIAVSQKRAEEVLQKLKAGESFDKVAAAYSDAPDALSGGELGWRPASAIPQLFGDALAKLSPGEVTPILKSPNGFHIVKLNSKRVAPAAKDDTAAPTEQTHAEHILIKVTPTVTAEQAKNTLLKLKERIDHGENFEVLAKQYSNDLSAAKGGDLGWLFPGDTVPEFQRAMDALKPGEVSEPIESPFGFHLIKVLERKSDTASVDRKRLAARQAIRERKTEEATNEWLRKLRDEAYVEYREDN</sequence>
<dbReference type="Proteomes" id="UP000451565">
    <property type="component" value="Unassembled WGS sequence"/>
</dbReference>
<feature type="chain" id="PRO_5033170994" description="Chaperone SurA" evidence="7">
    <location>
        <begin position="34"/>
        <end position="490"/>
    </location>
</feature>
<dbReference type="GO" id="GO:0042277">
    <property type="term" value="F:peptide binding"/>
    <property type="evidence" value="ECO:0007669"/>
    <property type="project" value="InterPro"/>
</dbReference>
<evidence type="ECO:0000313" key="10">
    <source>
        <dbReference type="Proteomes" id="UP000451565"/>
    </source>
</evidence>
<dbReference type="Gene3D" id="1.10.4030.10">
    <property type="entry name" value="Porin chaperone SurA, peptide-binding domain"/>
    <property type="match status" value="1"/>
</dbReference>
<dbReference type="RefSeq" id="WP_153235433.1">
    <property type="nucleotide sequence ID" value="NZ_WINI01000007.1"/>
</dbReference>
<keyword evidence="1 7" id="KW-0732">Signal</keyword>
<dbReference type="HAMAP" id="MF_01183">
    <property type="entry name" value="Chaperone_SurA"/>
    <property type="match status" value="1"/>
</dbReference>
<dbReference type="GO" id="GO:0050821">
    <property type="term" value="P:protein stabilization"/>
    <property type="evidence" value="ECO:0007669"/>
    <property type="project" value="InterPro"/>
</dbReference>
<dbReference type="SUPFAM" id="SSF54534">
    <property type="entry name" value="FKBP-like"/>
    <property type="match status" value="2"/>
</dbReference>
<dbReference type="PANTHER" id="PTHR47637:SF1">
    <property type="entry name" value="CHAPERONE SURA"/>
    <property type="match status" value="1"/>
</dbReference>
<comment type="domain">
    <text evidence="7">The PPIase activity resides only in the second parvulin domain. The N-terminal region and the C-terminal tail are necessary and sufficient for the chaperone activity of SurA. The PPIase activity is dispensable for SurA to function as a chaperone. The N-terminal region and the C-terminal tail are also required for porin recognition.</text>
</comment>
<evidence type="ECO:0000256" key="7">
    <source>
        <dbReference type="HAMAP-Rule" id="MF_01183"/>
    </source>
</evidence>
<evidence type="ECO:0000256" key="3">
    <source>
        <dbReference type="ARBA" id="ARBA00022764"/>
    </source>
</evidence>
<dbReference type="OrthoDB" id="14196at2"/>
<evidence type="ECO:0000256" key="4">
    <source>
        <dbReference type="ARBA" id="ARBA00023110"/>
    </source>
</evidence>
<dbReference type="InterPro" id="IPR050280">
    <property type="entry name" value="OMP_Chaperone_SurA"/>
</dbReference>
<evidence type="ECO:0000256" key="5">
    <source>
        <dbReference type="ARBA" id="ARBA00023186"/>
    </source>
</evidence>
<keyword evidence="10" id="KW-1185">Reference proteome</keyword>
<protein>
    <recommendedName>
        <fullName evidence="7">Chaperone SurA</fullName>
    </recommendedName>
    <alternativeName>
        <fullName evidence="7">Peptidyl-prolyl cis-trans isomerase SurA</fullName>
        <shortName evidence="7">PPIase SurA</shortName>
        <ecNumber evidence="7">5.2.1.8</ecNumber>
    </alternativeName>
    <alternativeName>
        <fullName evidence="7">Rotamase SurA</fullName>
    </alternativeName>
</protein>
<comment type="caution">
    <text evidence="9">The sequence shown here is derived from an EMBL/GenBank/DDBJ whole genome shotgun (WGS) entry which is preliminary data.</text>
</comment>
<evidence type="ECO:0000313" key="9">
    <source>
        <dbReference type="EMBL" id="MQR01849.1"/>
    </source>
</evidence>
<evidence type="ECO:0000256" key="6">
    <source>
        <dbReference type="ARBA" id="ARBA00023235"/>
    </source>
</evidence>
<keyword evidence="6 7" id="KW-0413">Isomerase</keyword>
<keyword evidence="5 7" id="KW-0143">Chaperone</keyword>
<dbReference type="PROSITE" id="PS01096">
    <property type="entry name" value="PPIC_PPIASE_1"/>
    <property type="match status" value="1"/>
</dbReference>
<dbReference type="Pfam" id="PF09312">
    <property type="entry name" value="SurA_N"/>
    <property type="match status" value="1"/>
</dbReference>
<dbReference type="GO" id="GO:0043165">
    <property type="term" value="P:Gram-negative-bacterium-type cell outer membrane assembly"/>
    <property type="evidence" value="ECO:0007669"/>
    <property type="project" value="InterPro"/>
</dbReference>
<dbReference type="Gene3D" id="3.10.50.40">
    <property type="match status" value="2"/>
</dbReference>
<dbReference type="InterPro" id="IPR027304">
    <property type="entry name" value="Trigger_fact/SurA_dom_sf"/>
</dbReference>
<dbReference type="InterPro" id="IPR023058">
    <property type="entry name" value="PPIase_PpiC_CS"/>
</dbReference>
<dbReference type="GO" id="GO:0003755">
    <property type="term" value="F:peptidyl-prolyl cis-trans isomerase activity"/>
    <property type="evidence" value="ECO:0007669"/>
    <property type="project" value="UniProtKB-UniRule"/>
</dbReference>
<evidence type="ECO:0000259" key="8">
    <source>
        <dbReference type="PROSITE" id="PS50198"/>
    </source>
</evidence>
<dbReference type="GO" id="GO:0006457">
    <property type="term" value="P:protein folding"/>
    <property type="evidence" value="ECO:0007669"/>
    <property type="project" value="UniProtKB-UniRule"/>
</dbReference>
<dbReference type="PROSITE" id="PS50198">
    <property type="entry name" value="PPIC_PPIASE_2"/>
    <property type="match status" value="2"/>
</dbReference>
<keyword evidence="4 7" id="KW-0697">Rotamase</keyword>
<proteinExistence type="inferred from homology"/>
<accession>A0A843YPY0</accession>
<dbReference type="SUPFAM" id="SSF109998">
    <property type="entry name" value="Triger factor/SurA peptide-binding domain-like"/>
    <property type="match status" value="1"/>
</dbReference>
<comment type="subcellular location">
    <subcellularLocation>
        <location evidence="7">Periplasm</location>
    </subcellularLocation>
    <text evidence="7">Is capable of associating with the outer membrane.</text>
</comment>
<name>A0A843YPY0_9BURK</name>
<evidence type="ECO:0000256" key="1">
    <source>
        <dbReference type="ARBA" id="ARBA00022729"/>
    </source>
</evidence>
<dbReference type="Pfam" id="PF00639">
    <property type="entry name" value="Rotamase"/>
    <property type="match status" value="2"/>
</dbReference>
<dbReference type="GO" id="GO:0030288">
    <property type="term" value="C:outer membrane-bounded periplasmic space"/>
    <property type="evidence" value="ECO:0007669"/>
    <property type="project" value="InterPro"/>
</dbReference>
<gene>
    <name evidence="7" type="primary">surA</name>
    <name evidence="9" type="ORF">GEV47_14310</name>
</gene>
<dbReference type="InterPro" id="IPR000297">
    <property type="entry name" value="PPIase_PpiC"/>
</dbReference>
<evidence type="ECO:0000256" key="2">
    <source>
        <dbReference type="ARBA" id="ARBA00022737"/>
    </source>
</evidence>
<dbReference type="InterPro" id="IPR046357">
    <property type="entry name" value="PPIase_dom_sf"/>
</dbReference>
<organism evidence="9 10">
    <name type="scientific">Glaciimonas soli</name>
    <dbReference type="NCBI Taxonomy" id="2590999"/>
    <lineage>
        <taxon>Bacteria</taxon>
        <taxon>Pseudomonadati</taxon>
        <taxon>Pseudomonadota</taxon>
        <taxon>Betaproteobacteria</taxon>
        <taxon>Burkholderiales</taxon>
        <taxon>Oxalobacteraceae</taxon>
        <taxon>Glaciimonas</taxon>
    </lineage>
</organism>
<dbReference type="PANTHER" id="PTHR47637">
    <property type="entry name" value="CHAPERONE SURA"/>
    <property type="match status" value="1"/>
</dbReference>
<feature type="domain" description="PpiC" evidence="8">
    <location>
        <begin position="229"/>
        <end position="330"/>
    </location>
</feature>
<dbReference type="InterPro" id="IPR023034">
    <property type="entry name" value="PPIase_SurA"/>
</dbReference>
<dbReference type="AlphaFoldDB" id="A0A843YPY0"/>